<dbReference type="VEuPathDB" id="CryptoDB:CMU_042300"/>
<sequence length="236" mass="27245">MVRRKHTDESIQIWSRNHEGSSLLYCIFTNIMGACCLINMLFGYYILYNNYKILSYHPKCLRTIIFTLFGELLVYFAFTIFLLIIRILCGVRASVHSIATISLLSTFHQIILYYICFILSIGVLITHKYSINLNNSTFLSYVSLPSSLGNPLQNKLLHYYIIEASLTGIEVIITIPIVTSLCWYNLSKLFDKIMGKPIVQFFSTNIPDSYTNFQDYESKVNFLNKPILNIQIIDNV</sequence>
<keyword evidence="1" id="KW-1133">Transmembrane helix</keyword>
<feature type="transmembrane region" description="Helical" evidence="1">
    <location>
        <begin position="21"/>
        <end position="44"/>
    </location>
</feature>
<evidence type="ECO:0000313" key="2">
    <source>
        <dbReference type="EMBL" id="EEA05157.1"/>
    </source>
</evidence>
<name>B6AAB6_CRYMR</name>
<feature type="transmembrane region" description="Helical" evidence="1">
    <location>
        <begin position="110"/>
        <end position="131"/>
    </location>
</feature>
<dbReference type="RefSeq" id="XP_002139506.1">
    <property type="nucleotide sequence ID" value="XM_002139470.1"/>
</dbReference>
<protein>
    <submittedName>
        <fullName evidence="2">Uncharacterized protein</fullName>
    </submittedName>
</protein>
<proteinExistence type="predicted"/>
<gene>
    <name evidence="2" type="ORF">CMU_042300</name>
</gene>
<keyword evidence="3" id="KW-1185">Reference proteome</keyword>
<evidence type="ECO:0000313" key="3">
    <source>
        <dbReference type="Proteomes" id="UP000001460"/>
    </source>
</evidence>
<organism evidence="2 3">
    <name type="scientific">Cryptosporidium muris (strain RN66)</name>
    <dbReference type="NCBI Taxonomy" id="441375"/>
    <lineage>
        <taxon>Eukaryota</taxon>
        <taxon>Sar</taxon>
        <taxon>Alveolata</taxon>
        <taxon>Apicomplexa</taxon>
        <taxon>Conoidasida</taxon>
        <taxon>Coccidia</taxon>
        <taxon>Eucoccidiorida</taxon>
        <taxon>Eimeriorina</taxon>
        <taxon>Cryptosporidiidae</taxon>
        <taxon>Cryptosporidium</taxon>
    </lineage>
</organism>
<evidence type="ECO:0000256" key="1">
    <source>
        <dbReference type="SAM" id="Phobius"/>
    </source>
</evidence>
<reference evidence="2" key="1">
    <citation type="submission" date="2008-06" db="EMBL/GenBank/DDBJ databases">
        <authorList>
            <person name="Lorenzi H."/>
            <person name="Inman J."/>
            <person name="Miller J."/>
            <person name="Schobel S."/>
            <person name="Amedeo P."/>
            <person name="Caler E.V."/>
            <person name="da Silva J."/>
        </authorList>
    </citation>
    <scope>NUCLEOTIDE SEQUENCE [LARGE SCALE GENOMIC DNA]</scope>
    <source>
        <strain evidence="2">RN66</strain>
    </source>
</reference>
<dbReference type="OMA" id="CIFTNIM"/>
<dbReference type="PROSITE" id="PS51257">
    <property type="entry name" value="PROKAR_LIPOPROTEIN"/>
    <property type="match status" value="1"/>
</dbReference>
<dbReference type="OrthoDB" id="339720at2759"/>
<accession>B6AAB6</accession>
<feature type="transmembrane region" description="Helical" evidence="1">
    <location>
        <begin position="157"/>
        <end position="186"/>
    </location>
</feature>
<feature type="transmembrane region" description="Helical" evidence="1">
    <location>
        <begin position="64"/>
        <end position="89"/>
    </location>
</feature>
<dbReference type="EMBL" id="DS989726">
    <property type="protein sequence ID" value="EEA05157.1"/>
    <property type="molecule type" value="Genomic_DNA"/>
</dbReference>
<keyword evidence="1" id="KW-0472">Membrane</keyword>
<dbReference type="Proteomes" id="UP000001460">
    <property type="component" value="Unassembled WGS sequence"/>
</dbReference>
<keyword evidence="1" id="KW-0812">Transmembrane</keyword>
<dbReference type="GeneID" id="6994318"/>
<dbReference type="AlphaFoldDB" id="B6AAB6"/>